<comment type="caution">
    <text evidence="1">The sequence shown here is derived from an EMBL/GenBank/DDBJ whole genome shotgun (WGS) entry which is preliminary data.</text>
</comment>
<evidence type="ECO:0000313" key="2">
    <source>
        <dbReference type="Proteomes" id="UP001428290"/>
    </source>
</evidence>
<dbReference type="EMBL" id="BAABRU010000029">
    <property type="protein sequence ID" value="GAA5531025.1"/>
    <property type="molecule type" value="Genomic_DNA"/>
</dbReference>
<protein>
    <submittedName>
        <fullName evidence="1">Uncharacterized protein</fullName>
    </submittedName>
</protein>
<reference evidence="1 2" key="1">
    <citation type="submission" date="2024-02" db="EMBL/GenBank/DDBJ databases">
        <title>Herpetosiphon gulosus NBRC 112829.</title>
        <authorList>
            <person name="Ichikawa N."/>
            <person name="Katano-Makiyama Y."/>
            <person name="Hidaka K."/>
        </authorList>
    </citation>
    <scope>NUCLEOTIDE SEQUENCE [LARGE SCALE GENOMIC DNA]</scope>
    <source>
        <strain evidence="1 2">NBRC 112829</strain>
    </source>
</reference>
<dbReference type="RefSeq" id="WP_345724611.1">
    <property type="nucleotide sequence ID" value="NZ_BAABRU010000029.1"/>
</dbReference>
<accession>A0ABP9X903</accession>
<dbReference type="Proteomes" id="UP001428290">
    <property type="component" value="Unassembled WGS sequence"/>
</dbReference>
<evidence type="ECO:0000313" key="1">
    <source>
        <dbReference type="EMBL" id="GAA5531025.1"/>
    </source>
</evidence>
<organism evidence="1 2">
    <name type="scientific">Herpetosiphon gulosus</name>
    <dbReference type="NCBI Taxonomy" id="1973496"/>
    <lineage>
        <taxon>Bacteria</taxon>
        <taxon>Bacillati</taxon>
        <taxon>Chloroflexota</taxon>
        <taxon>Chloroflexia</taxon>
        <taxon>Herpetosiphonales</taxon>
        <taxon>Herpetosiphonaceae</taxon>
        <taxon>Herpetosiphon</taxon>
    </lineage>
</organism>
<sequence length="82" mass="9044">MPMLKALLDAGMTVEEAYRAVCKEITPAMLANLRWMQQHRPDQVAHYAAEWERAGFPPPWAALLDGWDGAVPTVGGADEPIL</sequence>
<keyword evidence="2" id="KW-1185">Reference proteome</keyword>
<proteinExistence type="predicted"/>
<gene>
    <name evidence="1" type="ORF">Hgul01_04849</name>
</gene>
<name>A0ABP9X903_9CHLR</name>